<keyword evidence="6" id="KW-0862">Zinc</keyword>
<dbReference type="PROSITE" id="PS50157">
    <property type="entry name" value="ZINC_FINGER_C2H2_2"/>
    <property type="match status" value="10"/>
</dbReference>
<dbReference type="FunFam" id="3.30.160.60:FF:000446">
    <property type="entry name" value="Zinc finger protein"/>
    <property type="match status" value="2"/>
</dbReference>
<keyword evidence="3" id="KW-0479">Metal-binding</keyword>
<dbReference type="InParanoid" id="A0A482XLQ4"/>
<dbReference type="PROSITE" id="PS00028">
    <property type="entry name" value="ZINC_FINGER_C2H2_1"/>
    <property type="match status" value="10"/>
</dbReference>
<feature type="domain" description="C2H2-type" evidence="13">
    <location>
        <begin position="261"/>
        <end position="288"/>
    </location>
</feature>
<keyword evidence="8" id="KW-0238">DNA-binding</keyword>
<dbReference type="GO" id="GO:0005634">
    <property type="term" value="C:nucleus"/>
    <property type="evidence" value="ECO:0007669"/>
    <property type="project" value="UniProtKB-SubCell"/>
</dbReference>
<comment type="caution">
    <text evidence="14">The sequence shown here is derived from an EMBL/GenBank/DDBJ whole genome shotgun (WGS) entry which is preliminary data.</text>
</comment>
<dbReference type="STRING" id="195883.A0A482XLQ4"/>
<feature type="domain" description="C2H2-type" evidence="13">
    <location>
        <begin position="289"/>
        <end position="317"/>
    </location>
</feature>
<gene>
    <name evidence="14" type="ORF">LSTR_LSTR007596</name>
</gene>
<feature type="domain" description="C2H2-type" evidence="13">
    <location>
        <begin position="375"/>
        <end position="402"/>
    </location>
</feature>
<feature type="compositionally biased region" description="Basic and acidic residues" evidence="12">
    <location>
        <begin position="46"/>
        <end position="55"/>
    </location>
</feature>
<dbReference type="PANTHER" id="PTHR16515:SF49">
    <property type="entry name" value="GASTRULA ZINC FINGER PROTEIN XLCGF49.1-LIKE-RELATED"/>
    <property type="match status" value="1"/>
</dbReference>
<keyword evidence="5 11" id="KW-0863">Zinc-finger</keyword>
<evidence type="ECO:0000256" key="9">
    <source>
        <dbReference type="ARBA" id="ARBA00023163"/>
    </source>
</evidence>
<dbReference type="GO" id="GO:0008270">
    <property type="term" value="F:zinc ion binding"/>
    <property type="evidence" value="ECO:0007669"/>
    <property type="project" value="UniProtKB-KW"/>
</dbReference>
<comment type="subcellular location">
    <subcellularLocation>
        <location evidence="1">Nucleus</location>
    </subcellularLocation>
</comment>
<dbReference type="Pfam" id="PF00096">
    <property type="entry name" value="zf-C2H2"/>
    <property type="match status" value="6"/>
</dbReference>
<dbReference type="FunFam" id="3.30.160.60:FF:001119">
    <property type="entry name" value="zinc finger protein 408"/>
    <property type="match status" value="1"/>
</dbReference>
<feature type="domain" description="C2H2-type" evidence="13">
    <location>
        <begin position="121"/>
        <end position="145"/>
    </location>
</feature>
<evidence type="ECO:0000256" key="4">
    <source>
        <dbReference type="ARBA" id="ARBA00022737"/>
    </source>
</evidence>
<keyword evidence="7" id="KW-0805">Transcription regulation</keyword>
<evidence type="ECO:0000256" key="11">
    <source>
        <dbReference type="PROSITE-ProRule" id="PRU00042"/>
    </source>
</evidence>
<keyword evidence="15" id="KW-1185">Reference proteome</keyword>
<feature type="domain" description="C2H2-type" evidence="13">
    <location>
        <begin position="233"/>
        <end position="260"/>
    </location>
</feature>
<evidence type="ECO:0000313" key="15">
    <source>
        <dbReference type="Proteomes" id="UP000291343"/>
    </source>
</evidence>
<comment type="similarity">
    <text evidence="2">Belongs to the krueppel C2H2-type zinc-finger protein family.</text>
</comment>
<evidence type="ECO:0000256" key="3">
    <source>
        <dbReference type="ARBA" id="ARBA00022723"/>
    </source>
</evidence>
<feature type="domain" description="C2H2-type" evidence="13">
    <location>
        <begin position="178"/>
        <end position="205"/>
    </location>
</feature>
<dbReference type="Gene3D" id="3.30.160.60">
    <property type="entry name" value="Classic Zinc Finger"/>
    <property type="match status" value="10"/>
</dbReference>
<organism evidence="14 15">
    <name type="scientific">Laodelphax striatellus</name>
    <name type="common">Small brown planthopper</name>
    <name type="synonym">Delphax striatella</name>
    <dbReference type="NCBI Taxonomy" id="195883"/>
    <lineage>
        <taxon>Eukaryota</taxon>
        <taxon>Metazoa</taxon>
        <taxon>Ecdysozoa</taxon>
        <taxon>Arthropoda</taxon>
        <taxon>Hexapoda</taxon>
        <taxon>Insecta</taxon>
        <taxon>Pterygota</taxon>
        <taxon>Neoptera</taxon>
        <taxon>Paraneoptera</taxon>
        <taxon>Hemiptera</taxon>
        <taxon>Auchenorrhyncha</taxon>
        <taxon>Fulgoroidea</taxon>
        <taxon>Delphacidae</taxon>
        <taxon>Criomorphinae</taxon>
        <taxon>Laodelphax</taxon>
    </lineage>
</organism>
<dbReference type="Proteomes" id="UP000291343">
    <property type="component" value="Unassembled WGS sequence"/>
</dbReference>
<dbReference type="FunFam" id="3.30.160.60:FF:000508">
    <property type="entry name" value="Myeloid zinc finger 1"/>
    <property type="match status" value="1"/>
</dbReference>
<evidence type="ECO:0000256" key="2">
    <source>
        <dbReference type="ARBA" id="ARBA00006991"/>
    </source>
</evidence>
<evidence type="ECO:0000256" key="10">
    <source>
        <dbReference type="ARBA" id="ARBA00023242"/>
    </source>
</evidence>
<dbReference type="GO" id="GO:0042802">
    <property type="term" value="F:identical protein binding"/>
    <property type="evidence" value="ECO:0007669"/>
    <property type="project" value="UniProtKB-ARBA"/>
</dbReference>
<keyword evidence="9" id="KW-0804">Transcription</keyword>
<dbReference type="InterPro" id="IPR036236">
    <property type="entry name" value="Znf_C2H2_sf"/>
</dbReference>
<dbReference type="GO" id="GO:0010468">
    <property type="term" value="P:regulation of gene expression"/>
    <property type="evidence" value="ECO:0007669"/>
    <property type="project" value="TreeGrafter"/>
</dbReference>
<dbReference type="PANTHER" id="PTHR16515">
    <property type="entry name" value="PR DOMAIN ZINC FINGER PROTEIN"/>
    <property type="match status" value="1"/>
</dbReference>
<proteinExistence type="inferred from homology"/>
<dbReference type="InterPro" id="IPR050331">
    <property type="entry name" value="Zinc_finger"/>
</dbReference>
<dbReference type="SMR" id="A0A482XLQ4"/>
<dbReference type="OrthoDB" id="6077919at2759"/>
<feature type="domain" description="C2H2-type" evidence="13">
    <location>
        <begin position="149"/>
        <end position="177"/>
    </location>
</feature>
<evidence type="ECO:0000256" key="6">
    <source>
        <dbReference type="ARBA" id="ARBA00022833"/>
    </source>
</evidence>
<evidence type="ECO:0000256" key="7">
    <source>
        <dbReference type="ARBA" id="ARBA00023015"/>
    </source>
</evidence>
<reference evidence="14 15" key="1">
    <citation type="journal article" date="2017" name="Gigascience">
        <title>Genome sequence of the small brown planthopper, Laodelphax striatellus.</title>
        <authorList>
            <person name="Zhu J."/>
            <person name="Jiang F."/>
            <person name="Wang X."/>
            <person name="Yang P."/>
            <person name="Bao Y."/>
            <person name="Zhao W."/>
            <person name="Wang W."/>
            <person name="Lu H."/>
            <person name="Wang Q."/>
            <person name="Cui N."/>
            <person name="Li J."/>
            <person name="Chen X."/>
            <person name="Luo L."/>
            <person name="Yu J."/>
            <person name="Kang L."/>
            <person name="Cui F."/>
        </authorList>
    </citation>
    <scope>NUCLEOTIDE SEQUENCE [LARGE SCALE GENOMIC DNA]</scope>
    <source>
        <strain evidence="14">Lst14</strain>
    </source>
</reference>
<evidence type="ECO:0000313" key="14">
    <source>
        <dbReference type="EMBL" id="RZF46480.1"/>
    </source>
</evidence>
<dbReference type="GO" id="GO:0003677">
    <property type="term" value="F:DNA binding"/>
    <property type="evidence" value="ECO:0007669"/>
    <property type="project" value="UniProtKB-KW"/>
</dbReference>
<feature type="domain" description="C2H2-type" evidence="13">
    <location>
        <begin position="346"/>
        <end position="374"/>
    </location>
</feature>
<dbReference type="InterPro" id="IPR013087">
    <property type="entry name" value="Znf_C2H2_type"/>
</dbReference>
<dbReference type="SMART" id="SM00355">
    <property type="entry name" value="ZnF_C2H2"/>
    <property type="match status" value="11"/>
</dbReference>
<dbReference type="EMBL" id="QKKF02006189">
    <property type="protein sequence ID" value="RZF46480.1"/>
    <property type="molecule type" value="Genomic_DNA"/>
</dbReference>
<dbReference type="Pfam" id="PF13912">
    <property type="entry name" value="zf-C2H2_6"/>
    <property type="match status" value="1"/>
</dbReference>
<name>A0A482XLQ4_LAOST</name>
<feature type="region of interest" description="Disordered" evidence="12">
    <location>
        <begin position="34"/>
        <end position="70"/>
    </location>
</feature>
<evidence type="ECO:0000256" key="12">
    <source>
        <dbReference type="SAM" id="MobiDB-lite"/>
    </source>
</evidence>
<keyword evidence="10" id="KW-0539">Nucleus</keyword>
<keyword evidence="4" id="KW-0677">Repeat</keyword>
<protein>
    <recommendedName>
        <fullName evidence="13">C2H2-type domain-containing protein</fullName>
    </recommendedName>
</protein>
<sequence length="402" mass="46247">MSSDEADENMEIVFIKEELDETFNEDWTQEVEKAPNLLNGDPLFPDGEKRLDKTQISRKNKRSDRSLPSCTDNEGNCCAANITDENSPGILCFYCDFKCPDQRELTEHERTHALNSKMASFQCHACEARFINMDDMKLHAKLRHTVKCYPCKICGEVFRRVDRLRKHMSGSHVGVRPYPCTECDLKFSSSSGLNKHAKLHQGKQYSCDVCDAKFAYPSKLRTHILIHTGEKPFACELCEQKFTQKIGLKNHMTSHTGDKPFACDQCEMKFYNSYKLKLHAKTHSFDQPHVCGMCNTRFKHVSSLRGHMRTVHSDAKPFKCEECGACFARKSVLKVHIITHTGEKRFECDQCEAKYGDYTSLKRHRMSIHEGVKPYLCAKCGAGFMRDRELQKHVKHKHSENN</sequence>
<evidence type="ECO:0000256" key="1">
    <source>
        <dbReference type="ARBA" id="ARBA00004123"/>
    </source>
</evidence>
<feature type="domain" description="C2H2-type" evidence="13">
    <location>
        <begin position="205"/>
        <end position="232"/>
    </location>
</feature>
<accession>A0A482XLQ4</accession>
<dbReference type="SUPFAM" id="SSF57667">
    <property type="entry name" value="beta-beta-alpha zinc fingers"/>
    <property type="match status" value="5"/>
</dbReference>
<evidence type="ECO:0000259" key="13">
    <source>
        <dbReference type="PROSITE" id="PS50157"/>
    </source>
</evidence>
<evidence type="ECO:0000256" key="8">
    <source>
        <dbReference type="ARBA" id="ARBA00023125"/>
    </source>
</evidence>
<dbReference type="AlphaFoldDB" id="A0A482XLQ4"/>
<evidence type="ECO:0000256" key="5">
    <source>
        <dbReference type="ARBA" id="ARBA00022771"/>
    </source>
</evidence>
<feature type="domain" description="C2H2-type" evidence="13">
    <location>
        <begin position="318"/>
        <end position="345"/>
    </location>
</feature>